<accession>A0A1E5QP25</accession>
<comment type="caution">
    <text evidence="2">The sequence shown here is derived from an EMBL/GenBank/DDBJ whole genome shotgun (WGS) entry which is preliminary data.</text>
</comment>
<dbReference type="EMBL" id="MJGC01000038">
    <property type="protein sequence ID" value="OEJ76422.1"/>
    <property type="molecule type" value="Genomic_DNA"/>
</dbReference>
<dbReference type="InterPro" id="IPR029044">
    <property type="entry name" value="Nucleotide-diphossugar_trans"/>
</dbReference>
<dbReference type="OrthoDB" id="450387at2"/>
<feature type="domain" description="Glycosyltransferase 2-like" evidence="1">
    <location>
        <begin position="7"/>
        <end position="177"/>
    </location>
</feature>
<dbReference type="AlphaFoldDB" id="A0A1E5QP25"/>
<reference evidence="2" key="1">
    <citation type="submission" date="2016-09" db="EMBL/GenBank/DDBJ databases">
        <title>Draft genome of thermotolerant cyanobacterium Desertifilum sp. strain IPPAS B-1220.</title>
        <authorList>
            <person name="Sinetova M.A."/>
            <person name="Bolakhan K."/>
            <person name="Zayadan B.K."/>
            <person name="Mironov K.S."/>
            <person name="Ustinova V."/>
            <person name="Kupriyanova E.V."/>
            <person name="Sidorov R.A."/>
            <person name="Skrypnik A.N."/>
            <person name="Gogoleva N.E."/>
            <person name="Gogolev Y.V."/>
            <person name="Los D.A."/>
        </authorList>
    </citation>
    <scope>NUCLEOTIDE SEQUENCE [LARGE SCALE GENOMIC DNA]</scope>
    <source>
        <strain evidence="2">IPPAS B-1220</strain>
    </source>
</reference>
<gene>
    <name evidence="2" type="ORF">BH720_04425</name>
</gene>
<proteinExistence type="predicted"/>
<dbReference type="Pfam" id="PF00535">
    <property type="entry name" value="Glycos_transf_2"/>
    <property type="match status" value="1"/>
</dbReference>
<sequence length="319" mass="35634">MSKPLVSIVINNYNYGRFLNDAIDSALQQTYSPCEVIVVDDGSTDDSRAVIEEYGDRIIPIFKANGGQPSAFNAGFAASRGEILCFLDADDLCLSHRVAEVVSAFESDPSLGWCFHPLEFTESQFVDVKAIREDKPLTASNRQHFDLCASLRRGKLYKNFPYPSTSGLCFRRSLLGKILPMPDAEGTLLNDGYLIFTSMGLSPGATLESKLGLYRLHGDNAHGFVREAGSDRYVVKSDKQQRKAKLLILKAYWIGVNFPELIELASYLMASGIGIFWRNGGLTPEYRQYVKKHRASLSLWGKLSLYARAIYVYLKNPKD</sequence>
<dbReference type="GO" id="GO:0016758">
    <property type="term" value="F:hexosyltransferase activity"/>
    <property type="evidence" value="ECO:0007669"/>
    <property type="project" value="UniProtKB-ARBA"/>
</dbReference>
<protein>
    <recommendedName>
        <fullName evidence="1">Glycosyltransferase 2-like domain-containing protein</fullName>
    </recommendedName>
</protein>
<evidence type="ECO:0000313" key="2">
    <source>
        <dbReference type="EMBL" id="OEJ76422.1"/>
    </source>
</evidence>
<dbReference type="InterPro" id="IPR001173">
    <property type="entry name" value="Glyco_trans_2-like"/>
</dbReference>
<dbReference type="SUPFAM" id="SSF53448">
    <property type="entry name" value="Nucleotide-diphospho-sugar transferases"/>
    <property type="match status" value="1"/>
</dbReference>
<name>A0A1E5QP25_9CYAN</name>
<dbReference type="Gene3D" id="3.90.550.10">
    <property type="entry name" value="Spore Coat Polysaccharide Biosynthesis Protein SpsA, Chain A"/>
    <property type="match status" value="1"/>
</dbReference>
<dbReference type="PANTHER" id="PTHR22916">
    <property type="entry name" value="GLYCOSYLTRANSFERASE"/>
    <property type="match status" value="1"/>
</dbReference>
<dbReference type="RefSeq" id="WP_069965952.1">
    <property type="nucleotide sequence ID" value="NZ_CM124774.1"/>
</dbReference>
<dbReference type="STRING" id="1781255.BH720_04425"/>
<organism evidence="2">
    <name type="scientific">Desertifilum tharense IPPAS B-1220</name>
    <dbReference type="NCBI Taxonomy" id="1781255"/>
    <lineage>
        <taxon>Bacteria</taxon>
        <taxon>Bacillati</taxon>
        <taxon>Cyanobacteriota</taxon>
        <taxon>Cyanophyceae</taxon>
        <taxon>Desertifilales</taxon>
        <taxon>Desertifilaceae</taxon>
        <taxon>Desertifilum</taxon>
    </lineage>
</organism>
<dbReference type="PANTHER" id="PTHR22916:SF3">
    <property type="entry name" value="UDP-GLCNAC:BETAGAL BETA-1,3-N-ACETYLGLUCOSAMINYLTRANSFERASE-LIKE PROTEIN 1"/>
    <property type="match status" value="1"/>
</dbReference>
<evidence type="ECO:0000259" key="1">
    <source>
        <dbReference type="Pfam" id="PF00535"/>
    </source>
</evidence>
<dbReference type="CDD" id="cd00761">
    <property type="entry name" value="Glyco_tranf_GTA_type"/>
    <property type="match status" value="1"/>
</dbReference>